<feature type="compositionally biased region" description="Low complexity" evidence="1">
    <location>
        <begin position="197"/>
        <end position="211"/>
    </location>
</feature>
<reference evidence="3" key="1">
    <citation type="journal article" date="2014" name="Proc. Natl. Acad. Sci. U.S.A.">
        <title>Extensive sampling of basidiomycete genomes demonstrates inadequacy of the white-rot/brown-rot paradigm for wood decay fungi.</title>
        <authorList>
            <person name="Riley R."/>
            <person name="Salamov A.A."/>
            <person name="Brown D.W."/>
            <person name="Nagy L.G."/>
            <person name="Floudas D."/>
            <person name="Held B.W."/>
            <person name="Levasseur A."/>
            <person name="Lombard V."/>
            <person name="Morin E."/>
            <person name="Otillar R."/>
            <person name="Lindquist E.A."/>
            <person name="Sun H."/>
            <person name="LaButti K.M."/>
            <person name="Schmutz J."/>
            <person name="Jabbour D."/>
            <person name="Luo H."/>
            <person name="Baker S.E."/>
            <person name="Pisabarro A.G."/>
            <person name="Walton J.D."/>
            <person name="Blanchette R.A."/>
            <person name="Henrissat B."/>
            <person name="Martin F."/>
            <person name="Cullen D."/>
            <person name="Hibbett D.S."/>
            <person name="Grigoriev I.V."/>
        </authorList>
    </citation>
    <scope>NUCLEOTIDE SEQUENCE [LARGE SCALE GENOMIC DNA]</scope>
    <source>
        <strain evidence="3">FD-172 SS1</strain>
    </source>
</reference>
<feature type="compositionally biased region" description="Low complexity" evidence="1">
    <location>
        <begin position="1"/>
        <end position="15"/>
    </location>
</feature>
<evidence type="ECO:0000256" key="1">
    <source>
        <dbReference type="SAM" id="MobiDB-lite"/>
    </source>
</evidence>
<feature type="compositionally biased region" description="Basic residues" evidence="1">
    <location>
        <begin position="149"/>
        <end position="165"/>
    </location>
</feature>
<name>A0A067LWH9_BOTB1</name>
<dbReference type="Proteomes" id="UP000027195">
    <property type="component" value="Unassembled WGS sequence"/>
</dbReference>
<feature type="compositionally biased region" description="Low complexity" evidence="1">
    <location>
        <begin position="389"/>
        <end position="400"/>
    </location>
</feature>
<sequence length="594" mass="63806">MDSGSSKATSPSSNSANDAFLLAPPPPPRSLKRRVPSSPATPRKQSSPVSPRQHASPHRIRSSATRVKTPRTPLASFINLLDAPSAASAQDLYPLSPSPFQSAEPNLVPGLGYSSVFRQAHNPTICLPTTPKTPTNPIRSPTRSPSFVKKLKSRARSIPSLRRRNPTSPRIINMPSVASSSTTVGMSRTRSRAGTVSSSKPSTSRGSSSSSKGNVTPKATLSSFASSIVSRTRPDTKAASAPRDARKRYPLPPCYAEAVQIDLFFGDTRTASGKAPLHAGKAARPEQIGYGAELAYFDDNGQIWRDREERAEYQGLLSEPSFSENGAPFGEGGRAWSVFERKSSADSTATARVGDRMDDVYEDEDVGTVVVPRAAGMVSPRIAPGRLNTPTMTSTSGSSGRKVPLLEPQPGHELLRTKSRRRPAPLPLQQLSRNQNVDGQEQHLQPREKSGFFVAPIVNVVPAPELTIAGREEFFAASFNPPEQPRRAQHHAISRSGSNNPTPRPSMDREQERVTRSKPPVSGTPAGSSIRTHRRSSSSSGMMTWLSKSNASSTTSLALSAHLATGSSPDSGRAVQKKSSFRSVADLFKKSKKP</sequence>
<feature type="compositionally biased region" description="Low complexity" evidence="1">
    <location>
        <begin position="546"/>
        <end position="568"/>
    </location>
</feature>
<feature type="compositionally biased region" description="Polar residues" evidence="1">
    <location>
        <begin position="130"/>
        <end position="145"/>
    </location>
</feature>
<proteinExistence type="predicted"/>
<dbReference type="HOGENOM" id="CLU_459257_0_0_1"/>
<protein>
    <submittedName>
        <fullName evidence="2">Uncharacterized protein</fullName>
    </submittedName>
</protein>
<dbReference type="AlphaFoldDB" id="A0A067LWH9"/>
<evidence type="ECO:0000313" key="3">
    <source>
        <dbReference type="Proteomes" id="UP000027195"/>
    </source>
</evidence>
<feature type="region of interest" description="Disordered" evidence="1">
    <location>
        <begin position="125"/>
        <end position="249"/>
    </location>
</feature>
<organism evidence="2 3">
    <name type="scientific">Botryobasidium botryosum (strain FD-172 SS1)</name>
    <dbReference type="NCBI Taxonomy" id="930990"/>
    <lineage>
        <taxon>Eukaryota</taxon>
        <taxon>Fungi</taxon>
        <taxon>Dikarya</taxon>
        <taxon>Basidiomycota</taxon>
        <taxon>Agaricomycotina</taxon>
        <taxon>Agaricomycetes</taxon>
        <taxon>Cantharellales</taxon>
        <taxon>Botryobasidiaceae</taxon>
        <taxon>Botryobasidium</taxon>
    </lineage>
</organism>
<dbReference type="EMBL" id="KL198128">
    <property type="protein sequence ID" value="KDQ06655.1"/>
    <property type="molecule type" value="Genomic_DNA"/>
</dbReference>
<feature type="compositionally biased region" description="Polar residues" evidence="1">
    <location>
        <begin position="212"/>
        <end position="230"/>
    </location>
</feature>
<feature type="region of interest" description="Disordered" evidence="1">
    <location>
        <begin position="1"/>
        <end position="71"/>
    </location>
</feature>
<feature type="compositionally biased region" description="Polar residues" evidence="1">
    <location>
        <begin position="166"/>
        <end position="196"/>
    </location>
</feature>
<feature type="compositionally biased region" description="Basic and acidic residues" evidence="1">
    <location>
        <begin position="506"/>
        <end position="515"/>
    </location>
</feature>
<evidence type="ECO:0000313" key="2">
    <source>
        <dbReference type="EMBL" id="KDQ06655.1"/>
    </source>
</evidence>
<keyword evidence="3" id="KW-1185">Reference proteome</keyword>
<feature type="compositionally biased region" description="Polar residues" evidence="1">
    <location>
        <begin position="38"/>
        <end position="50"/>
    </location>
</feature>
<gene>
    <name evidence="2" type="ORF">BOTBODRAFT_245532</name>
</gene>
<feature type="region of interest" description="Disordered" evidence="1">
    <location>
        <begin position="380"/>
        <end position="448"/>
    </location>
</feature>
<feature type="compositionally biased region" description="Polar residues" evidence="1">
    <location>
        <begin position="429"/>
        <end position="439"/>
    </location>
</feature>
<accession>A0A067LWH9</accession>
<feature type="region of interest" description="Disordered" evidence="1">
    <location>
        <begin position="481"/>
        <end position="594"/>
    </location>
</feature>
<dbReference type="InParanoid" id="A0A067LWH9"/>